<dbReference type="SUPFAM" id="SSF52374">
    <property type="entry name" value="Nucleotidylyl transferase"/>
    <property type="match status" value="1"/>
</dbReference>
<evidence type="ECO:0000256" key="6">
    <source>
        <dbReference type="ARBA" id="ARBA00023146"/>
    </source>
</evidence>
<dbReference type="InterPro" id="IPR036695">
    <property type="entry name" value="Arg-tRNA-synth_N_sf"/>
</dbReference>
<dbReference type="InterPro" id="IPR008909">
    <property type="entry name" value="DALR_anticod-bd"/>
</dbReference>
<evidence type="ECO:0000256" key="2">
    <source>
        <dbReference type="ARBA" id="ARBA00022598"/>
    </source>
</evidence>
<comment type="subcellular location">
    <subcellularLocation>
        <location evidence="8">Cytoplasm</location>
    </subcellularLocation>
</comment>
<dbReference type="InterPro" id="IPR001278">
    <property type="entry name" value="Arg-tRNA-ligase"/>
</dbReference>
<dbReference type="InterPro" id="IPR035684">
    <property type="entry name" value="ArgRS_core"/>
</dbReference>
<dbReference type="GO" id="GO:0005737">
    <property type="term" value="C:cytoplasm"/>
    <property type="evidence" value="ECO:0007669"/>
    <property type="project" value="UniProtKB-SubCell"/>
</dbReference>
<keyword evidence="2 8" id="KW-0436">Ligase</keyword>
<dbReference type="GO" id="GO:0005524">
    <property type="term" value="F:ATP binding"/>
    <property type="evidence" value="ECO:0007669"/>
    <property type="project" value="UniProtKB-UniRule"/>
</dbReference>
<proteinExistence type="inferred from homology"/>
<dbReference type="GO" id="GO:0004814">
    <property type="term" value="F:arginine-tRNA ligase activity"/>
    <property type="evidence" value="ECO:0007669"/>
    <property type="project" value="UniProtKB-UniRule"/>
</dbReference>
<evidence type="ECO:0000256" key="1">
    <source>
        <dbReference type="ARBA" id="ARBA00005594"/>
    </source>
</evidence>
<dbReference type="EC" id="6.1.1.19" evidence="8"/>
<dbReference type="SMART" id="SM01016">
    <property type="entry name" value="Arg_tRNA_synt_N"/>
    <property type="match status" value="1"/>
</dbReference>
<dbReference type="Proteomes" id="UP000295632">
    <property type="component" value="Unassembled WGS sequence"/>
</dbReference>
<comment type="subunit">
    <text evidence="8">Monomer.</text>
</comment>
<dbReference type="EMBL" id="SNYJ01000013">
    <property type="protein sequence ID" value="TDQ37474.1"/>
    <property type="molecule type" value="Genomic_DNA"/>
</dbReference>
<dbReference type="PANTHER" id="PTHR11956:SF5">
    <property type="entry name" value="ARGININE--TRNA LIGASE, CYTOPLASMIC"/>
    <property type="match status" value="1"/>
</dbReference>
<evidence type="ECO:0000259" key="11">
    <source>
        <dbReference type="SMART" id="SM01016"/>
    </source>
</evidence>
<dbReference type="OrthoDB" id="9805987at2"/>
<evidence type="ECO:0000313" key="12">
    <source>
        <dbReference type="EMBL" id="TDQ37474.1"/>
    </source>
</evidence>
<comment type="similarity">
    <text evidence="1 8 9">Belongs to the class-I aminoacyl-tRNA synthetase family.</text>
</comment>
<evidence type="ECO:0000313" key="13">
    <source>
        <dbReference type="Proteomes" id="UP000295632"/>
    </source>
</evidence>
<accession>A0A4R6U2Y7</accession>
<name>A0A4R6U2Y7_9BACI</name>
<dbReference type="GO" id="GO:0006420">
    <property type="term" value="P:arginyl-tRNA aminoacylation"/>
    <property type="evidence" value="ECO:0007669"/>
    <property type="project" value="UniProtKB-UniRule"/>
</dbReference>
<dbReference type="NCBIfam" id="TIGR00456">
    <property type="entry name" value="argS"/>
    <property type="match status" value="1"/>
</dbReference>
<dbReference type="Pfam" id="PF00750">
    <property type="entry name" value="tRNA-synt_1d"/>
    <property type="match status" value="1"/>
</dbReference>
<organism evidence="12 13">
    <name type="scientific">Aureibacillus halotolerans</name>
    <dbReference type="NCBI Taxonomy" id="1508390"/>
    <lineage>
        <taxon>Bacteria</taxon>
        <taxon>Bacillati</taxon>
        <taxon>Bacillota</taxon>
        <taxon>Bacilli</taxon>
        <taxon>Bacillales</taxon>
        <taxon>Bacillaceae</taxon>
        <taxon>Aureibacillus</taxon>
    </lineage>
</organism>
<dbReference type="PRINTS" id="PR01038">
    <property type="entry name" value="TRNASYNTHARG"/>
</dbReference>
<keyword evidence="6 8" id="KW-0030">Aminoacyl-tRNA synthetase</keyword>
<evidence type="ECO:0000259" key="10">
    <source>
        <dbReference type="SMART" id="SM00836"/>
    </source>
</evidence>
<dbReference type="SMART" id="SM00836">
    <property type="entry name" value="DALR_1"/>
    <property type="match status" value="1"/>
</dbReference>
<protein>
    <recommendedName>
        <fullName evidence="8">Arginine--tRNA ligase</fullName>
        <ecNumber evidence="8">6.1.1.19</ecNumber>
    </recommendedName>
    <alternativeName>
        <fullName evidence="8">Arginyl-tRNA synthetase</fullName>
        <shortName evidence="8">ArgRS</shortName>
    </alternativeName>
</protein>
<evidence type="ECO:0000256" key="3">
    <source>
        <dbReference type="ARBA" id="ARBA00022741"/>
    </source>
</evidence>
<dbReference type="HAMAP" id="MF_00123">
    <property type="entry name" value="Arg_tRNA_synth"/>
    <property type="match status" value="1"/>
</dbReference>
<dbReference type="FunFam" id="3.40.50.620:FF:000116">
    <property type="entry name" value="Arginine--tRNA ligase"/>
    <property type="match status" value="1"/>
</dbReference>
<feature type="domain" description="Arginyl tRNA synthetase N-terminal" evidence="11">
    <location>
        <begin position="6"/>
        <end position="85"/>
    </location>
</feature>
<dbReference type="InterPro" id="IPR014729">
    <property type="entry name" value="Rossmann-like_a/b/a_fold"/>
</dbReference>
<gene>
    <name evidence="8" type="primary">argS</name>
    <name evidence="12" type="ORF">EV213_113109</name>
</gene>
<dbReference type="Gene3D" id="1.10.730.10">
    <property type="entry name" value="Isoleucyl-tRNA Synthetase, Domain 1"/>
    <property type="match status" value="1"/>
</dbReference>
<sequence length="563" mass="63569">MESLKTIWSTVVQEAVAENVTLDDVYQLIETPKQAGHGDLAFPCFILAKQQRKAPTVIASELAERLHHPWIKRVVAVGGYVNVLFHRNIIANQVLKQILDNGSTYGSNSSGNNANVPIDFSSPNIAKPFSMGHLRSTVIGQSIARLAEKNGYMPIRINYIGDWGTQFGKLIAAYTLWHTEYDTKADPIRALFQMYVRFHKEAKHTPELEDAGRQWFVKLEAGDADALALWRWFRELSLESFNHLYQRLNVSFDLVRGEAYYNDKMKPIVNELKSKGLLEESQGASVVRLDGEVPPCLIQKKDGASLYATRDLAAAFDRHTSYEPTRMLYVVGQEQALHFVQVKEVLKKMGASWADQVEHVSFGLLLSGGKKMSTRKGHVVMLEDVLDEAKNRALASIQARTPHLFEMEKVAEKVAVGALIFHDLKHYRQNDVEFSLEQMLTFEGETGPYLQYTFARAKTLLEKGGWSEADQHTITEIDEEAWPIVKALEEWPAKIKQAWQQTDPSLIARHLLSLAKAFNTFYSQVRIIDDSANKATRLTIVWTVATVLEDGLKLLGIQAPEKM</sequence>
<comment type="caution">
    <text evidence="12">The sequence shown here is derived from an EMBL/GenBank/DDBJ whole genome shotgun (WGS) entry which is preliminary data.</text>
</comment>
<evidence type="ECO:0000256" key="7">
    <source>
        <dbReference type="ARBA" id="ARBA00049339"/>
    </source>
</evidence>
<keyword evidence="8" id="KW-0963">Cytoplasm</keyword>
<keyword evidence="4 8" id="KW-0067">ATP-binding</keyword>
<dbReference type="SUPFAM" id="SSF55190">
    <property type="entry name" value="Arginyl-tRNA synthetase (ArgRS), N-terminal 'additional' domain"/>
    <property type="match status" value="1"/>
</dbReference>
<dbReference type="Pfam" id="PF05746">
    <property type="entry name" value="DALR_1"/>
    <property type="match status" value="1"/>
</dbReference>
<evidence type="ECO:0000256" key="4">
    <source>
        <dbReference type="ARBA" id="ARBA00022840"/>
    </source>
</evidence>
<dbReference type="PANTHER" id="PTHR11956">
    <property type="entry name" value="ARGINYL-TRNA SYNTHETASE"/>
    <property type="match status" value="1"/>
</dbReference>
<keyword evidence="5 8" id="KW-0648">Protein biosynthesis</keyword>
<dbReference type="RefSeq" id="WP_133581314.1">
    <property type="nucleotide sequence ID" value="NZ_SNYJ01000013.1"/>
</dbReference>
<dbReference type="InterPro" id="IPR009080">
    <property type="entry name" value="tRNAsynth_Ia_anticodon-bd"/>
</dbReference>
<evidence type="ECO:0000256" key="5">
    <source>
        <dbReference type="ARBA" id="ARBA00022917"/>
    </source>
</evidence>
<keyword evidence="3 8" id="KW-0547">Nucleotide-binding</keyword>
<dbReference type="AlphaFoldDB" id="A0A4R6U2Y7"/>
<feature type="domain" description="DALR anticodon binding" evidence="10">
    <location>
        <begin position="450"/>
        <end position="563"/>
    </location>
</feature>
<dbReference type="Gene3D" id="3.30.1360.70">
    <property type="entry name" value="Arginyl tRNA synthetase N-terminal domain"/>
    <property type="match status" value="1"/>
</dbReference>
<dbReference type="SUPFAM" id="SSF47323">
    <property type="entry name" value="Anticodon-binding domain of a subclass of class I aminoacyl-tRNA synthetases"/>
    <property type="match status" value="1"/>
</dbReference>
<dbReference type="CDD" id="cd00671">
    <property type="entry name" value="ArgRS_core"/>
    <property type="match status" value="1"/>
</dbReference>
<reference evidence="12 13" key="1">
    <citation type="submission" date="2019-03" db="EMBL/GenBank/DDBJ databases">
        <title>Genomic Encyclopedia of Type Strains, Phase IV (KMG-IV): sequencing the most valuable type-strain genomes for metagenomic binning, comparative biology and taxonomic classification.</title>
        <authorList>
            <person name="Goeker M."/>
        </authorList>
    </citation>
    <scope>NUCLEOTIDE SEQUENCE [LARGE SCALE GENOMIC DNA]</scope>
    <source>
        <strain evidence="12 13">DSM 28697</strain>
    </source>
</reference>
<feature type="short sequence motif" description="'HIGH' region" evidence="8">
    <location>
        <begin position="123"/>
        <end position="133"/>
    </location>
</feature>
<comment type="catalytic activity">
    <reaction evidence="7 8">
        <text>tRNA(Arg) + L-arginine + ATP = L-arginyl-tRNA(Arg) + AMP + diphosphate</text>
        <dbReference type="Rhea" id="RHEA:20301"/>
        <dbReference type="Rhea" id="RHEA-COMP:9658"/>
        <dbReference type="Rhea" id="RHEA-COMP:9673"/>
        <dbReference type="ChEBI" id="CHEBI:30616"/>
        <dbReference type="ChEBI" id="CHEBI:32682"/>
        <dbReference type="ChEBI" id="CHEBI:33019"/>
        <dbReference type="ChEBI" id="CHEBI:78442"/>
        <dbReference type="ChEBI" id="CHEBI:78513"/>
        <dbReference type="ChEBI" id="CHEBI:456215"/>
        <dbReference type="EC" id="6.1.1.19"/>
    </reaction>
</comment>
<dbReference type="Gene3D" id="3.40.50.620">
    <property type="entry name" value="HUPs"/>
    <property type="match status" value="1"/>
</dbReference>
<keyword evidence="13" id="KW-1185">Reference proteome</keyword>
<evidence type="ECO:0000256" key="8">
    <source>
        <dbReference type="HAMAP-Rule" id="MF_00123"/>
    </source>
</evidence>
<dbReference type="InterPro" id="IPR005148">
    <property type="entry name" value="Arg-tRNA-synth_N"/>
</dbReference>
<dbReference type="Pfam" id="PF03485">
    <property type="entry name" value="Arg_tRNA_synt_N"/>
    <property type="match status" value="1"/>
</dbReference>
<evidence type="ECO:0000256" key="9">
    <source>
        <dbReference type="RuleBase" id="RU363038"/>
    </source>
</evidence>